<accession>A0A166H2V3</accession>
<keyword evidence="2" id="KW-0812">Transmembrane</keyword>
<feature type="region of interest" description="Disordered" evidence="1">
    <location>
        <begin position="120"/>
        <end position="139"/>
    </location>
</feature>
<reference evidence="3" key="1">
    <citation type="submission" date="2015-07" db="EMBL/GenBank/DDBJ databases">
        <title>Exploring the genomic information of specific uncultured soil bacteria through a new metagenomic library-based strategy.</title>
        <authorList>
            <person name="Liu Y."/>
            <person name="Zhang R."/>
        </authorList>
    </citation>
    <scope>NUCLEOTIDE SEQUENCE</scope>
</reference>
<gene>
    <name evidence="3" type="ORF">5G4_013</name>
</gene>
<protein>
    <submittedName>
        <fullName evidence="3">Uncharacterized protein</fullName>
    </submittedName>
</protein>
<feature type="region of interest" description="Disordered" evidence="1">
    <location>
        <begin position="259"/>
        <end position="292"/>
    </location>
</feature>
<name>A0A166H2V3_9BACT</name>
<feature type="compositionally biased region" description="Low complexity" evidence="1">
    <location>
        <begin position="120"/>
        <end position="137"/>
    </location>
</feature>
<keyword evidence="2" id="KW-0472">Membrane</keyword>
<keyword evidence="2" id="KW-1133">Transmembrane helix</keyword>
<organism evidence="3">
    <name type="scientific">uncultured bacterium 5G4</name>
    <dbReference type="NCBI Taxonomy" id="1701326"/>
    <lineage>
        <taxon>Bacteria</taxon>
        <taxon>environmental samples</taxon>
    </lineage>
</organism>
<evidence type="ECO:0000256" key="2">
    <source>
        <dbReference type="SAM" id="Phobius"/>
    </source>
</evidence>
<feature type="compositionally biased region" description="Pro residues" evidence="1">
    <location>
        <begin position="269"/>
        <end position="282"/>
    </location>
</feature>
<dbReference type="EMBL" id="KT342856">
    <property type="protein sequence ID" value="ANA08042.1"/>
    <property type="molecule type" value="Genomic_DNA"/>
</dbReference>
<feature type="transmembrane region" description="Helical" evidence="2">
    <location>
        <begin position="95"/>
        <end position="116"/>
    </location>
</feature>
<evidence type="ECO:0000313" key="3">
    <source>
        <dbReference type="EMBL" id="ANA08042.1"/>
    </source>
</evidence>
<sequence>MVNEDLVRVYADNYTYQQDVGRLAETGWQVLNLAVASHRPFISKLLPFRPFASFKPNTTLTVTYRRHLIPASSPEWSSEHLQLNHHQSTSAESRALFYLGLVAIVLAFLGAGYLLAENRSSQQPSNSNSDGSSSGQRLPLAPTSVVAESIPLSELPASVDMPVLSLLAGNCIPLPPTYFRCEGFIKNISDQSQDLMFHVLLYSSTGTPISSQVGLVDFKPLLPGQTSAFSTYADYNPAATKWEFQFHKGFSGPLIKTEDARPRTESVPTPVPVPPSPKPLPTTRPTATPSVSSQSFAYRSRLDSLMSSFSLHETRVQRLINTLDLKDPGWQQSMFTELQSFKDTAAQLRALAPPPSCLARVHSLLKPFAAALDAFADGWRLGVSAQSIKPIPPGIGSPVTDGEFNITDALILANC</sequence>
<proteinExistence type="predicted"/>
<dbReference type="AlphaFoldDB" id="A0A166H2V3"/>
<evidence type="ECO:0000256" key="1">
    <source>
        <dbReference type="SAM" id="MobiDB-lite"/>
    </source>
</evidence>